<evidence type="ECO:0000256" key="9">
    <source>
        <dbReference type="ARBA" id="ARBA00023219"/>
    </source>
</evidence>
<proteinExistence type="predicted"/>
<evidence type="ECO:0000256" key="11">
    <source>
        <dbReference type="SAM" id="MobiDB-lite"/>
    </source>
</evidence>
<keyword evidence="9" id="KW-0231">Viral genome packaging</keyword>
<dbReference type="EMBL" id="MF621978">
    <property type="protein sequence ID" value="ATI16339.1"/>
    <property type="molecule type" value="Genomic_DNA"/>
</dbReference>
<comment type="function">
    <text evidence="1">Forms the portal vertex of the capsid. This portal plays critical roles in head assembly, genome packaging, neck/tail attachment, and genome ejection. The portal protein multimerizes as a single ring-shaped homododecamer arranged around a central channel.</text>
</comment>
<reference evidence="13" key="1">
    <citation type="submission" date="2017-08" db="EMBL/GenBank/DDBJ databases">
        <title>A subgroup of T7-like phages that infect Caulobacter.</title>
        <authorList>
            <person name="Nguyen D."/>
            <person name="Ely B."/>
        </authorList>
    </citation>
    <scope>NUCLEOTIDE SEQUENCE [LARGE SCALE GENOMIC DNA]</scope>
</reference>
<keyword evidence="6" id="KW-0946">Virion</keyword>
<keyword evidence="13" id="KW-1185">Reference proteome</keyword>
<evidence type="ECO:0000256" key="4">
    <source>
        <dbReference type="ARBA" id="ARBA00022595"/>
    </source>
</evidence>
<name>A0A291LC29_9CAUD</name>
<dbReference type="Proteomes" id="UP000229812">
    <property type="component" value="Segment"/>
</dbReference>
<evidence type="ECO:0000256" key="1">
    <source>
        <dbReference type="ARBA" id="ARBA00003421"/>
    </source>
</evidence>
<evidence type="ECO:0000256" key="10">
    <source>
        <dbReference type="ARBA" id="ARBA00023296"/>
    </source>
</evidence>
<evidence type="ECO:0000256" key="8">
    <source>
        <dbReference type="ARBA" id="ARBA00023009"/>
    </source>
</evidence>
<keyword evidence="8" id="KW-1171">Viral genome ejection through host cell envelope</keyword>
<feature type="compositionally biased region" description="Polar residues" evidence="11">
    <location>
        <begin position="495"/>
        <end position="516"/>
    </location>
</feature>
<dbReference type="GO" id="GO:0044423">
    <property type="term" value="C:virion component"/>
    <property type="evidence" value="ECO:0007669"/>
    <property type="project" value="UniProtKB-KW"/>
</dbReference>
<sequence length="516" mass="58008">MQGSSAQGRWSQLENTSRPFKRRCETYANHTIPKLCPPNNYDQQTDELSHDFQAVGAQAVNHLANKIMLALFAPSRPFFRLDADLALKNELLSVGFDEQKLQELLAKGEKEAIKELDRMALRPKLYEAIKHLIVTGNVLIYTDDDGTFRVIGIKHYVVRRSMSGRLLELIHKDELMFDELDPDVQATAARWGGYKGDMQDRKVCLYRWVRRLPSGLYEMTQWLDQYQLPKEYTAIWEEETMKYRVLTWDLSDDAHYGTGLVEDYKGDFAGLSLMSRSQIQGAVLASEFRWLVNPGGATRPEDFEESENGAAIPGNKDDVSIVQSGKSGDLQIVMNVAAEYIQRIGRGFLLGSAMTRDAERVTAEEIRMQAAELETSLGGAYSRLAVDFQLPMAYWLIRRIGLALPSGSPIKPSIVTGMEALSRNGDLEDLKMLLADFAAIASLPPALQAELDMRKLFNMLSTPRRINASDILKTAEQKQQEQQAFQQQQAEQEATSQSIKTAGTISENQAKANQVQ</sequence>
<evidence type="ECO:0000256" key="5">
    <source>
        <dbReference type="ARBA" id="ARBA00022612"/>
    </source>
</evidence>
<feature type="region of interest" description="Disordered" evidence="11">
    <location>
        <begin position="475"/>
        <end position="516"/>
    </location>
</feature>
<protein>
    <submittedName>
        <fullName evidence="12">Head-to-tail joining protein</fullName>
    </submittedName>
</protein>
<evidence type="ECO:0000313" key="13">
    <source>
        <dbReference type="Proteomes" id="UP000229812"/>
    </source>
</evidence>
<accession>A0A291LC29</accession>
<keyword evidence="10" id="KW-1160">Virus entry into host cell</keyword>
<organism evidence="12 13">
    <name type="scientific">Caulobacter phage Lullwater</name>
    <dbReference type="NCBI Taxonomy" id="2024607"/>
    <lineage>
        <taxon>Viruses</taxon>
        <taxon>Duplodnaviria</taxon>
        <taxon>Heunggongvirae</taxon>
        <taxon>Uroviricota</taxon>
        <taxon>Caudoviricetes</taxon>
        <taxon>Autographivirales</taxon>
        <taxon>Autonotataviridae</taxon>
        <taxon>Lullwatervirus</taxon>
        <taxon>Lullwatervirus lullwater</taxon>
    </lineage>
</organism>
<feature type="compositionally biased region" description="Low complexity" evidence="11">
    <location>
        <begin position="480"/>
        <end position="494"/>
    </location>
</feature>
<gene>
    <name evidence="12" type="ORF">Lull_032</name>
</gene>
<dbReference type="InterPro" id="IPR020991">
    <property type="entry name" value="Connector_podovirus"/>
</dbReference>
<dbReference type="Pfam" id="PF12236">
    <property type="entry name" value="Head-tail_con"/>
    <property type="match status" value="1"/>
</dbReference>
<keyword evidence="4" id="KW-1162">Viral penetration into host cytoplasm</keyword>
<evidence type="ECO:0000256" key="3">
    <source>
        <dbReference type="ARBA" id="ARBA00022470"/>
    </source>
</evidence>
<dbReference type="GO" id="GO:0099002">
    <property type="term" value="P:symbiont genome ejection through host cell envelope, short tail mechanism"/>
    <property type="evidence" value="ECO:0007669"/>
    <property type="project" value="UniProtKB-KW"/>
</dbReference>
<evidence type="ECO:0000313" key="12">
    <source>
        <dbReference type="EMBL" id="ATI16339.1"/>
    </source>
</evidence>
<evidence type="ECO:0000256" key="7">
    <source>
        <dbReference type="ARBA" id="ARBA00022950"/>
    </source>
</evidence>
<evidence type="ECO:0000256" key="6">
    <source>
        <dbReference type="ARBA" id="ARBA00022844"/>
    </source>
</evidence>
<keyword evidence="5" id="KW-1188">Viral release from host cell</keyword>
<keyword evidence="3" id="KW-1244">Viral short tail ejection system</keyword>
<comment type="subcellular location">
    <subcellularLocation>
        <location evidence="2">Virion</location>
    </subcellularLocation>
</comment>
<evidence type="ECO:0000256" key="2">
    <source>
        <dbReference type="ARBA" id="ARBA00004328"/>
    </source>
</evidence>
<keyword evidence="7" id="KW-0118">Viral capsid assembly</keyword>